<feature type="compositionally biased region" description="Low complexity" evidence="1">
    <location>
        <begin position="36"/>
        <end position="59"/>
    </location>
</feature>
<gene>
    <name evidence="2" type="ORF">KUF71_014558</name>
</gene>
<feature type="region of interest" description="Disordered" evidence="1">
    <location>
        <begin position="144"/>
        <end position="184"/>
    </location>
</feature>
<dbReference type="EMBL" id="JAHWGI010001249">
    <property type="protein sequence ID" value="KAK3926311.1"/>
    <property type="molecule type" value="Genomic_DNA"/>
</dbReference>
<keyword evidence="3" id="KW-1185">Reference proteome</keyword>
<accession>A0AAE1HT29</accession>
<proteinExistence type="predicted"/>
<feature type="region of interest" description="Disordered" evidence="1">
    <location>
        <begin position="1"/>
        <end position="22"/>
    </location>
</feature>
<comment type="caution">
    <text evidence="2">The sequence shown here is derived from an EMBL/GenBank/DDBJ whole genome shotgun (WGS) entry which is preliminary data.</text>
</comment>
<reference evidence="2" key="2">
    <citation type="journal article" date="2023" name="BMC Genomics">
        <title>Pest status, molecular evolution, and epigenetic factors derived from the genome assembly of Frankliniella fusca, a thysanopteran phytovirus vector.</title>
        <authorList>
            <person name="Catto M.A."/>
            <person name="Labadie P.E."/>
            <person name="Jacobson A.L."/>
            <person name="Kennedy G.G."/>
            <person name="Srinivasan R."/>
            <person name="Hunt B.G."/>
        </authorList>
    </citation>
    <scope>NUCLEOTIDE SEQUENCE</scope>
    <source>
        <strain evidence="2">PL_HMW_Pooled</strain>
    </source>
</reference>
<protein>
    <submittedName>
        <fullName evidence="2">G2/mitotic-specific cyclin-4</fullName>
    </submittedName>
</protein>
<feature type="compositionally biased region" description="Acidic residues" evidence="1">
    <location>
        <begin position="163"/>
        <end position="176"/>
    </location>
</feature>
<sequence length="258" mass="28136">MLSCESPCSSAASAPSSTMPQTTSAFSSYMLTFKNPSSSEAPAPSSSSSLPQTTTSTCSFKRPASPKSVKKGEDKKGTSLKPVIVLPQKKKPGSCEEGSRRSSRLQSKVAPAKGKKEKVQKIKDGLREKSIAFFSNKANVDVLELQSDEEVSEGSGGSRNADEDLDSMDSEEESSENNEVRGLSLEAERSLGILQEWQSRPDGSLNSFEADMLISNSNVLPYENISFPSRFEPDNIYHETNMNMTNGRELFIPRDNEN</sequence>
<name>A0AAE1HT29_9NEOP</name>
<feature type="region of interest" description="Disordered" evidence="1">
    <location>
        <begin position="34"/>
        <end position="121"/>
    </location>
</feature>
<dbReference type="AlphaFoldDB" id="A0AAE1HT29"/>
<reference evidence="2" key="1">
    <citation type="submission" date="2021-07" db="EMBL/GenBank/DDBJ databases">
        <authorList>
            <person name="Catto M.A."/>
            <person name="Jacobson A."/>
            <person name="Kennedy G."/>
            <person name="Labadie P."/>
            <person name="Hunt B.G."/>
            <person name="Srinivasan R."/>
        </authorList>
    </citation>
    <scope>NUCLEOTIDE SEQUENCE</scope>
    <source>
        <strain evidence="2">PL_HMW_Pooled</strain>
        <tissue evidence="2">Head</tissue>
    </source>
</reference>
<organism evidence="2 3">
    <name type="scientific">Frankliniella fusca</name>
    <dbReference type="NCBI Taxonomy" id="407009"/>
    <lineage>
        <taxon>Eukaryota</taxon>
        <taxon>Metazoa</taxon>
        <taxon>Ecdysozoa</taxon>
        <taxon>Arthropoda</taxon>
        <taxon>Hexapoda</taxon>
        <taxon>Insecta</taxon>
        <taxon>Pterygota</taxon>
        <taxon>Neoptera</taxon>
        <taxon>Paraneoptera</taxon>
        <taxon>Thysanoptera</taxon>
        <taxon>Terebrantia</taxon>
        <taxon>Thripoidea</taxon>
        <taxon>Thripidae</taxon>
        <taxon>Frankliniella</taxon>
    </lineage>
</organism>
<dbReference type="Proteomes" id="UP001219518">
    <property type="component" value="Unassembled WGS sequence"/>
</dbReference>
<evidence type="ECO:0000313" key="3">
    <source>
        <dbReference type="Proteomes" id="UP001219518"/>
    </source>
</evidence>
<evidence type="ECO:0000313" key="2">
    <source>
        <dbReference type="EMBL" id="KAK3926311.1"/>
    </source>
</evidence>
<evidence type="ECO:0000256" key="1">
    <source>
        <dbReference type="SAM" id="MobiDB-lite"/>
    </source>
</evidence>